<feature type="domain" description="HMG box" evidence="2">
    <location>
        <begin position="133"/>
        <end position="201"/>
    </location>
</feature>
<keyword evidence="1" id="KW-0238">DNA-binding</keyword>
<evidence type="ECO:0000313" key="3">
    <source>
        <dbReference type="EMBL" id="KAJ2861141.1"/>
    </source>
</evidence>
<keyword evidence="1" id="KW-0539">Nucleus</keyword>
<dbReference type="EMBL" id="JANBUY010000244">
    <property type="protein sequence ID" value="KAJ2861141.1"/>
    <property type="molecule type" value="Genomic_DNA"/>
</dbReference>
<dbReference type="InterPro" id="IPR036910">
    <property type="entry name" value="HMG_box_dom_sf"/>
</dbReference>
<dbReference type="PROSITE" id="PS50118">
    <property type="entry name" value="HMG_BOX_2"/>
    <property type="match status" value="1"/>
</dbReference>
<dbReference type="InterPro" id="IPR009071">
    <property type="entry name" value="HMG_box_dom"/>
</dbReference>
<accession>A0A9W8M468</accession>
<dbReference type="GO" id="GO:0003677">
    <property type="term" value="F:DNA binding"/>
    <property type="evidence" value="ECO:0007669"/>
    <property type="project" value="UniProtKB-UniRule"/>
</dbReference>
<dbReference type="AlphaFoldDB" id="A0A9W8M468"/>
<name>A0A9W8M468_9FUNG</name>
<dbReference type="Gene3D" id="1.10.30.10">
    <property type="entry name" value="High mobility group box domain"/>
    <property type="match status" value="1"/>
</dbReference>
<dbReference type="Proteomes" id="UP001140074">
    <property type="component" value="Unassembled WGS sequence"/>
</dbReference>
<feature type="DNA-binding region" description="HMG box" evidence="1">
    <location>
        <begin position="133"/>
        <end position="201"/>
    </location>
</feature>
<evidence type="ECO:0000313" key="4">
    <source>
        <dbReference type="Proteomes" id="UP001140074"/>
    </source>
</evidence>
<reference evidence="3" key="1">
    <citation type="submission" date="2022-07" db="EMBL/GenBank/DDBJ databases">
        <title>Phylogenomic reconstructions and comparative analyses of Kickxellomycotina fungi.</title>
        <authorList>
            <person name="Reynolds N.K."/>
            <person name="Stajich J.E."/>
            <person name="Barry K."/>
            <person name="Grigoriev I.V."/>
            <person name="Crous P."/>
            <person name="Smith M.E."/>
        </authorList>
    </citation>
    <scope>NUCLEOTIDE SEQUENCE</scope>
    <source>
        <strain evidence="3">RSA 476</strain>
    </source>
</reference>
<dbReference type="Pfam" id="PF00505">
    <property type="entry name" value="HMG_box"/>
    <property type="match status" value="1"/>
</dbReference>
<keyword evidence="4" id="KW-1185">Reference proteome</keyword>
<proteinExistence type="predicted"/>
<sequence length="208" mass="23557">MSVYNQFNYPSPISSDICTSTPTFTHDSHLSSLPAATSHIASHANSAIYTYNSQADKLNRLPVHQLFTTDGRLFIEYKPGHNLIYVDNQIKAGQPLQQVLHAACSGHSPLQASRTIRKRQPKAGRGAVLAGMPKKPHNAFIRYRCRHLQDMKQAHPTASQTELSRIIAEHWRNETPETKELFQAEYRDELTHYHASVKQFQAQHPFCA</sequence>
<gene>
    <name evidence="3" type="ORF">GGH94_005092</name>
</gene>
<dbReference type="SMART" id="SM00398">
    <property type="entry name" value="HMG"/>
    <property type="match status" value="1"/>
</dbReference>
<dbReference type="SUPFAM" id="SSF47095">
    <property type="entry name" value="HMG-box"/>
    <property type="match status" value="1"/>
</dbReference>
<protein>
    <recommendedName>
        <fullName evidence="2">HMG box domain-containing protein</fullName>
    </recommendedName>
</protein>
<organism evidence="3 4">
    <name type="scientific">Coemansia aciculifera</name>
    <dbReference type="NCBI Taxonomy" id="417176"/>
    <lineage>
        <taxon>Eukaryota</taxon>
        <taxon>Fungi</taxon>
        <taxon>Fungi incertae sedis</taxon>
        <taxon>Zoopagomycota</taxon>
        <taxon>Kickxellomycotina</taxon>
        <taxon>Kickxellomycetes</taxon>
        <taxon>Kickxellales</taxon>
        <taxon>Kickxellaceae</taxon>
        <taxon>Coemansia</taxon>
    </lineage>
</organism>
<comment type="caution">
    <text evidence="3">The sequence shown here is derived from an EMBL/GenBank/DDBJ whole genome shotgun (WGS) entry which is preliminary data.</text>
</comment>
<evidence type="ECO:0000256" key="1">
    <source>
        <dbReference type="PROSITE-ProRule" id="PRU00267"/>
    </source>
</evidence>
<dbReference type="GO" id="GO:0005634">
    <property type="term" value="C:nucleus"/>
    <property type="evidence" value="ECO:0007669"/>
    <property type="project" value="UniProtKB-UniRule"/>
</dbReference>
<evidence type="ECO:0000259" key="2">
    <source>
        <dbReference type="PROSITE" id="PS50118"/>
    </source>
</evidence>